<proteinExistence type="predicted"/>
<sequence>MNRGIEITLERGMCFGTCPVYSVTLSENGTVQWVGKQFVEVTGEATDHIDPALVMNLSDTITAAGFFEMNNTYIGYDITDMPSVILTVRNNTNTKRIEHYHGDLSAPFNLTMIEDEVDIVAQSTRWIGNPTLNEGTWGEPI</sequence>
<dbReference type="RefSeq" id="WP_214419699.1">
    <property type="nucleotide sequence ID" value="NZ_CP075546.1"/>
</dbReference>
<dbReference type="AlphaFoldDB" id="A0A8E7B207"/>
<feature type="domain" description="DUF6438" evidence="1">
    <location>
        <begin position="6"/>
        <end position="118"/>
    </location>
</feature>
<organism evidence="2 3">
    <name type="scientific">Methanospirillum purgamenti</name>
    <dbReference type="NCBI Taxonomy" id="2834276"/>
    <lineage>
        <taxon>Archaea</taxon>
        <taxon>Methanobacteriati</taxon>
        <taxon>Methanobacteriota</taxon>
        <taxon>Stenosarchaea group</taxon>
        <taxon>Methanomicrobia</taxon>
        <taxon>Methanomicrobiales</taxon>
        <taxon>Methanospirillaceae</taxon>
        <taxon>Methanospirillum</taxon>
    </lineage>
</organism>
<protein>
    <recommendedName>
        <fullName evidence="1">DUF6438 domain-containing protein</fullName>
    </recommendedName>
</protein>
<evidence type="ECO:0000313" key="2">
    <source>
        <dbReference type="EMBL" id="QVV88896.1"/>
    </source>
</evidence>
<gene>
    <name evidence="2" type="ORF">KHC33_16580</name>
</gene>
<dbReference type="InterPro" id="IPR045497">
    <property type="entry name" value="DUF6438"/>
</dbReference>
<reference evidence="2 3" key="1">
    <citation type="submission" date="2021-05" db="EMBL/GenBank/DDBJ databases">
        <title>A novel Methanospirillum isolate from a pyrite-forming mixed culture.</title>
        <authorList>
            <person name="Bunk B."/>
            <person name="Sproer C."/>
            <person name="Spring S."/>
            <person name="Pester M."/>
        </authorList>
    </citation>
    <scope>NUCLEOTIDE SEQUENCE [LARGE SCALE GENOMIC DNA]</scope>
    <source>
        <strain evidence="2 3">J.3.6.1-F.2.7.3</strain>
    </source>
</reference>
<dbReference type="KEGG" id="mrtj:KHC33_16580"/>
<accession>A0A8E7B207</accession>
<dbReference type="Pfam" id="PF20033">
    <property type="entry name" value="DUF6438"/>
    <property type="match status" value="1"/>
</dbReference>
<dbReference type="Proteomes" id="UP000680656">
    <property type="component" value="Chromosome"/>
</dbReference>
<evidence type="ECO:0000259" key="1">
    <source>
        <dbReference type="Pfam" id="PF20033"/>
    </source>
</evidence>
<evidence type="ECO:0000313" key="3">
    <source>
        <dbReference type="Proteomes" id="UP000680656"/>
    </source>
</evidence>
<dbReference type="GeneID" id="65098834"/>
<dbReference type="EMBL" id="CP075546">
    <property type="protein sequence ID" value="QVV88896.1"/>
    <property type="molecule type" value="Genomic_DNA"/>
</dbReference>
<keyword evidence="3" id="KW-1185">Reference proteome</keyword>
<name>A0A8E7B207_9EURY</name>